<accession>A0A5C6AMV8</accession>
<keyword evidence="3" id="KW-1185">Reference proteome</keyword>
<evidence type="ECO:0000256" key="1">
    <source>
        <dbReference type="SAM" id="MobiDB-lite"/>
    </source>
</evidence>
<proteinExistence type="predicted"/>
<dbReference type="RefSeq" id="WP_146444134.1">
    <property type="nucleotide sequence ID" value="NZ_SJPR01000001.1"/>
</dbReference>
<gene>
    <name evidence="2" type="ORF">Pla108_14170</name>
</gene>
<dbReference type="InterPro" id="IPR053842">
    <property type="entry name" value="NikA-like"/>
</dbReference>
<comment type="caution">
    <text evidence="2">The sequence shown here is derived from an EMBL/GenBank/DDBJ whole genome shotgun (WGS) entry which is preliminary data.</text>
</comment>
<protein>
    <submittedName>
        <fullName evidence="2">Uncharacterized protein</fullName>
    </submittedName>
</protein>
<evidence type="ECO:0000313" key="3">
    <source>
        <dbReference type="Proteomes" id="UP000317421"/>
    </source>
</evidence>
<dbReference type="Pfam" id="PF21983">
    <property type="entry name" value="NikA-like"/>
    <property type="match status" value="1"/>
</dbReference>
<dbReference type="OrthoDB" id="3268254at2"/>
<dbReference type="Proteomes" id="UP000317421">
    <property type="component" value="Unassembled WGS sequence"/>
</dbReference>
<name>A0A5C6AMV8_9BACT</name>
<dbReference type="AlphaFoldDB" id="A0A5C6AMV8"/>
<organism evidence="2 3">
    <name type="scientific">Botrimarina colliarenosi</name>
    <dbReference type="NCBI Taxonomy" id="2528001"/>
    <lineage>
        <taxon>Bacteria</taxon>
        <taxon>Pseudomonadati</taxon>
        <taxon>Planctomycetota</taxon>
        <taxon>Planctomycetia</taxon>
        <taxon>Pirellulales</taxon>
        <taxon>Lacipirellulaceae</taxon>
        <taxon>Botrimarina</taxon>
    </lineage>
</organism>
<dbReference type="EMBL" id="SJPR01000001">
    <property type="protein sequence ID" value="TWU00466.1"/>
    <property type="molecule type" value="Genomic_DNA"/>
</dbReference>
<feature type="region of interest" description="Disordered" evidence="1">
    <location>
        <begin position="1"/>
        <end position="24"/>
    </location>
</feature>
<evidence type="ECO:0000313" key="2">
    <source>
        <dbReference type="EMBL" id="TWU00466.1"/>
    </source>
</evidence>
<reference evidence="2 3" key="1">
    <citation type="submission" date="2019-02" db="EMBL/GenBank/DDBJ databases">
        <title>Deep-cultivation of Planctomycetes and their phenomic and genomic characterization uncovers novel biology.</title>
        <authorList>
            <person name="Wiegand S."/>
            <person name="Jogler M."/>
            <person name="Boedeker C."/>
            <person name="Pinto D."/>
            <person name="Vollmers J."/>
            <person name="Rivas-Marin E."/>
            <person name="Kohn T."/>
            <person name="Peeters S.H."/>
            <person name="Heuer A."/>
            <person name="Rast P."/>
            <person name="Oberbeckmann S."/>
            <person name="Bunk B."/>
            <person name="Jeske O."/>
            <person name="Meyerdierks A."/>
            <person name="Storesund J.E."/>
            <person name="Kallscheuer N."/>
            <person name="Luecker S."/>
            <person name="Lage O.M."/>
            <person name="Pohl T."/>
            <person name="Merkel B.J."/>
            <person name="Hornburger P."/>
            <person name="Mueller R.-W."/>
            <person name="Bruemmer F."/>
            <person name="Labrenz M."/>
            <person name="Spormann A.M."/>
            <person name="Op Den Camp H."/>
            <person name="Overmann J."/>
            <person name="Amann R."/>
            <person name="Jetten M.S.M."/>
            <person name="Mascher T."/>
            <person name="Medema M.H."/>
            <person name="Devos D.P."/>
            <person name="Kaster A.-K."/>
            <person name="Ovreas L."/>
            <person name="Rohde M."/>
            <person name="Galperin M.Y."/>
            <person name="Jogler C."/>
        </authorList>
    </citation>
    <scope>NUCLEOTIDE SEQUENCE [LARGE SCALE GENOMIC DNA]</scope>
    <source>
        <strain evidence="2 3">Pla108</strain>
    </source>
</reference>
<sequence length="155" mass="17076">MSRIDTSGRGKRSPAGRPPLPPHLKRSHVLEVAVNDHERAQLVQQAQRRGLAPSAFVRDRALGLKLPRAVARDGFDAGQLDALNKLWLTASTLRKELAPLANNCNQLAHQANAGRFGEAAVLLAMQELTPLVERLRQIESEAARLLQTVTVRDDR</sequence>